<accession>A0A133XS52</accession>
<name>A0A133XS52_9ACTN</name>
<evidence type="ECO:0000313" key="4">
    <source>
        <dbReference type="EMBL" id="KXB33762.1"/>
    </source>
</evidence>
<evidence type="ECO:0000256" key="2">
    <source>
        <dbReference type="ARBA" id="ARBA00022840"/>
    </source>
</evidence>
<organism evidence="4 5">
    <name type="scientific">Atopobium deltae</name>
    <dbReference type="NCBI Taxonomy" id="1393034"/>
    <lineage>
        <taxon>Bacteria</taxon>
        <taxon>Bacillati</taxon>
        <taxon>Actinomycetota</taxon>
        <taxon>Coriobacteriia</taxon>
        <taxon>Coriobacteriales</taxon>
        <taxon>Atopobiaceae</taxon>
        <taxon>Atopobium</taxon>
    </lineage>
</organism>
<keyword evidence="5" id="KW-1185">Reference proteome</keyword>
<protein>
    <recommendedName>
        <fullName evidence="3">TcmA/NAT10 helicase domain-containing protein</fullName>
    </recommendedName>
</protein>
<sequence>MKASQKPTFERVGNYSYTDGDMAAKLAAEFFGEPLPWQKHVLNIFLARKDNDKYAFPTVALSVPRQNGKSWDIRARVFYGIIAEGEKVLYTCQHGDTADEMFKALSEPFEDEENEELHELLRAVRKTNGQQAIYLNNGGVVRFTTRTNSLARGKTYSLLVYDEAQDLTRAQQEASRPAIRAAHNHNPQVIYAGTPPNGEGTGDVFNTLRQSVLKKKSKTAWIEWSIDKLTDPQDKKAWYKTNPSLGVLVDEETFASEAQDMSLEGFNRECLGFWSPEYSAEPAIPPQVWKGSSIDAIGDNYSKKNGIRHQVFSRWLTLCLMRSKARQEQKCGRRACRRRHNRARHSHACRSALRQTQPSGRRCY</sequence>
<dbReference type="STRING" id="1393034.HMPREF3192_00990"/>
<dbReference type="OrthoDB" id="3188010at2"/>
<dbReference type="AlphaFoldDB" id="A0A133XS52"/>
<dbReference type="InterPro" id="IPR007807">
    <property type="entry name" value="TcmA/NAT10_helicase"/>
</dbReference>
<gene>
    <name evidence="4" type="ORF">HMPREF3192_00990</name>
</gene>
<dbReference type="SUPFAM" id="SSF52540">
    <property type="entry name" value="P-loop containing nucleoside triphosphate hydrolases"/>
    <property type="match status" value="1"/>
</dbReference>
<keyword evidence="2" id="KW-0067">ATP-binding</keyword>
<dbReference type="Proteomes" id="UP000070675">
    <property type="component" value="Unassembled WGS sequence"/>
</dbReference>
<dbReference type="RefSeq" id="WP_066305725.1">
    <property type="nucleotide sequence ID" value="NZ_KQ959507.1"/>
</dbReference>
<proteinExistence type="predicted"/>
<dbReference type="EMBL" id="LSCR01000029">
    <property type="protein sequence ID" value="KXB33762.1"/>
    <property type="molecule type" value="Genomic_DNA"/>
</dbReference>
<evidence type="ECO:0000313" key="5">
    <source>
        <dbReference type="Proteomes" id="UP000070675"/>
    </source>
</evidence>
<evidence type="ECO:0000259" key="3">
    <source>
        <dbReference type="Pfam" id="PF05127"/>
    </source>
</evidence>
<dbReference type="InterPro" id="IPR027417">
    <property type="entry name" value="P-loop_NTPase"/>
</dbReference>
<dbReference type="Gene3D" id="3.40.50.300">
    <property type="entry name" value="P-loop containing nucleotide triphosphate hydrolases"/>
    <property type="match status" value="1"/>
</dbReference>
<evidence type="ECO:0000256" key="1">
    <source>
        <dbReference type="ARBA" id="ARBA00022741"/>
    </source>
</evidence>
<dbReference type="GO" id="GO:0005524">
    <property type="term" value="F:ATP binding"/>
    <property type="evidence" value="ECO:0007669"/>
    <property type="project" value="UniProtKB-KW"/>
</dbReference>
<feature type="domain" description="TcmA/NAT10 helicase" evidence="3">
    <location>
        <begin position="66"/>
        <end position="227"/>
    </location>
</feature>
<reference evidence="5" key="1">
    <citation type="submission" date="2016-01" db="EMBL/GenBank/DDBJ databases">
        <authorList>
            <person name="Mitreva M."/>
            <person name="Pepin K.H."/>
            <person name="Mihindukulasuriya K.A."/>
            <person name="Fulton R."/>
            <person name="Fronick C."/>
            <person name="O'Laughlin M."/>
            <person name="Miner T."/>
            <person name="Herter B."/>
            <person name="Rosa B.A."/>
            <person name="Cordes M."/>
            <person name="Tomlinson C."/>
            <person name="Wollam A."/>
            <person name="Palsikar V.B."/>
            <person name="Mardis E.R."/>
            <person name="Wilson R.K."/>
        </authorList>
    </citation>
    <scope>NUCLEOTIDE SEQUENCE [LARGE SCALE GENOMIC DNA]</scope>
    <source>
        <strain evidence="5">DNF00019</strain>
    </source>
</reference>
<comment type="caution">
    <text evidence="4">The sequence shown here is derived from an EMBL/GenBank/DDBJ whole genome shotgun (WGS) entry which is preliminary data.</text>
</comment>
<keyword evidence="1" id="KW-0547">Nucleotide-binding</keyword>
<dbReference type="PATRIC" id="fig|1393034.3.peg.955"/>
<dbReference type="Pfam" id="PF05127">
    <property type="entry name" value="NAT10_TcmA_helicase"/>
    <property type="match status" value="1"/>
</dbReference>